<organism evidence="1 2">
    <name type="scientific">Burkholderia ubonensis</name>
    <dbReference type="NCBI Taxonomy" id="101571"/>
    <lineage>
        <taxon>Bacteria</taxon>
        <taxon>Pseudomonadati</taxon>
        <taxon>Pseudomonadota</taxon>
        <taxon>Betaproteobacteria</taxon>
        <taxon>Burkholderiales</taxon>
        <taxon>Burkholderiaceae</taxon>
        <taxon>Burkholderia</taxon>
        <taxon>Burkholderia cepacia complex</taxon>
    </lineage>
</organism>
<keyword evidence="2" id="KW-1185">Reference proteome</keyword>
<protein>
    <submittedName>
        <fullName evidence="1">Uncharacterized protein</fullName>
    </submittedName>
</protein>
<accession>A0AAW3MMQ5</accession>
<dbReference type="EMBL" id="LPBJ01000095">
    <property type="protein sequence ID" value="KVP89353.1"/>
    <property type="molecule type" value="Genomic_DNA"/>
</dbReference>
<reference evidence="1 2" key="1">
    <citation type="submission" date="2015-11" db="EMBL/GenBank/DDBJ databases">
        <title>Expanding the genomic diversity of Burkholderia species for the development of highly accurate diagnostics.</title>
        <authorList>
            <person name="Sahl J."/>
            <person name="Keim P."/>
            <person name="Wagner D."/>
        </authorList>
    </citation>
    <scope>NUCLEOTIDE SEQUENCE [LARGE SCALE GENOMIC DNA]</scope>
    <source>
        <strain evidence="1 2">MSMB1808WGS</strain>
    </source>
</reference>
<name>A0AAW3MMQ5_9BURK</name>
<dbReference type="Proteomes" id="UP000056453">
    <property type="component" value="Unassembled WGS sequence"/>
</dbReference>
<evidence type="ECO:0000313" key="2">
    <source>
        <dbReference type="Proteomes" id="UP000056453"/>
    </source>
</evidence>
<dbReference type="AlphaFoldDB" id="A0AAW3MMQ5"/>
<gene>
    <name evidence="1" type="ORF">WJ96_20370</name>
</gene>
<proteinExistence type="predicted"/>
<sequence>MALIDAERVVVSVGEHVSAARHAEEPAGALGTLLRALPRPGSHRFAIQRRVTVLVDASWIQATMLRWQPGIDTAAAWNNYASALFAEQRVSTAPLSIAIEAAPFGEPRLAVAIETAWLAALAAACEGAGWTFATCRDLLTAAVARHLKALPADCAFALAGRDALTCLFRRDGRWVDVQRQELAADQSIGAALAVAAVLCAQPVGLPVYVSALVPLPSQLGPGITILGAPDARLPSHEAIEAALAGAGGRSAAIPDGAQVAQETTCNP</sequence>
<evidence type="ECO:0000313" key="1">
    <source>
        <dbReference type="EMBL" id="KVP89353.1"/>
    </source>
</evidence>
<comment type="caution">
    <text evidence="1">The sequence shown here is derived from an EMBL/GenBank/DDBJ whole genome shotgun (WGS) entry which is preliminary data.</text>
</comment>